<dbReference type="Proteomes" id="UP001596620">
    <property type="component" value="Unassembled WGS sequence"/>
</dbReference>
<comment type="caution">
    <text evidence="6">The sequence shown here is derived from an EMBL/GenBank/DDBJ whole genome shotgun (WGS) entry which is preliminary data.</text>
</comment>
<feature type="domain" description="HTH tetR-type" evidence="5">
    <location>
        <begin position="11"/>
        <end position="71"/>
    </location>
</feature>
<keyword evidence="3" id="KW-0804">Transcription</keyword>
<dbReference type="PANTHER" id="PTHR47506">
    <property type="entry name" value="TRANSCRIPTIONAL REGULATORY PROTEIN"/>
    <property type="match status" value="1"/>
</dbReference>
<dbReference type="Pfam" id="PF17924">
    <property type="entry name" value="TetR_C_19"/>
    <property type="match status" value="1"/>
</dbReference>
<evidence type="ECO:0000256" key="3">
    <source>
        <dbReference type="ARBA" id="ARBA00023163"/>
    </source>
</evidence>
<dbReference type="SUPFAM" id="SSF46689">
    <property type="entry name" value="Homeodomain-like"/>
    <property type="match status" value="1"/>
</dbReference>
<dbReference type="Gene3D" id="1.10.357.10">
    <property type="entry name" value="Tetracycline Repressor, domain 2"/>
    <property type="match status" value="1"/>
</dbReference>
<keyword evidence="1" id="KW-0805">Transcription regulation</keyword>
<protein>
    <submittedName>
        <fullName evidence="6">TetR/AcrR family transcriptional regulator</fullName>
    </submittedName>
</protein>
<gene>
    <name evidence="6" type="ORF">ACFQU8_04300</name>
</gene>
<dbReference type="Pfam" id="PF00440">
    <property type="entry name" value="TetR_N"/>
    <property type="match status" value="1"/>
</dbReference>
<evidence type="ECO:0000313" key="7">
    <source>
        <dbReference type="Proteomes" id="UP001596620"/>
    </source>
</evidence>
<dbReference type="EMBL" id="JBHTGR010000006">
    <property type="protein sequence ID" value="MFC7746462.1"/>
    <property type="molecule type" value="Genomic_DNA"/>
</dbReference>
<dbReference type="RefSeq" id="WP_382357952.1">
    <property type="nucleotide sequence ID" value="NZ_JBHTGR010000006.1"/>
</dbReference>
<evidence type="ECO:0000256" key="2">
    <source>
        <dbReference type="ARBA" id="ARBA00023125"/>
    </source>
</evidence>
<dbReference type="InterPro" id="IPR001647">
    <property type="entry name" value="HTH_TetR"/>
</dbReference>
<sequence>MPKQTFFNLPEAKRHTLMRAAEEEFSRAPLYEASIANIVKTAGIPRGSFYQYFADKEDAFFYLLDHLSHNRKTIFIELLKQHNGDLIEAVKGFFQLVITEDDNPDFVRNALLNMTYQIEDVIARIFCDQTNQEEFREISSLVDKTKLNIGDEKDIFHIIQILASVLVRNLVDTFARNLSYQTATDHLTVEMNLLKSGVYR</sequence>
<evidence type="ECO:0000256" key="4">
    <source>
        <dbReference type="PROSITE-ProRule" id="PRU00335"/>
    </source>
</evidence>
<dbReference type="PROSITE" id="PS50977">
    <property type="entry name" value="HTH_TETR_2"/>
    <property type="match status" value="1"/>
</dbReference>
<keyword evidence="2 4" id="KW-0238">DNA-binding</keyword>
<dbReference type="InterPro" id="IPR009057">
    <property type="entry name" value="Homeodomain-like_sf"/>
</dbReference>
<reference evidence="7" key="1">
    <citation type="journal article" date="2019" name="Int. J. Syst. Evol. Microbiol.">
        <title>The Global Catalogue of Microorganisms (GCM) 10K type strain sequencing project: providing services to taxonomists for standard genome sequencing and annotation.</title>
        <authorList>
            <consortium name="The Broad Institute Genomics Platform"/>
            <consortium name="The Broad Institute Genome Sequencing Center for Infectious Disease"/>
            <person name="Wu L."/>
            <person name="Ma J."/>
        </authorList>
    </citation>
    <scope>NUCLEOTIDE SEQUENCE [LARGE SCALE GENOMIC DNA]</scope>
    <source>
        <strain evidence="7">JCM 30234</strain>
    </source>
</reference>
<evidence type="ECO:0000256" key="1">
    <source>
        <dbReference type="ARBA" id="ARBA00023015"/>
    </source>
</evidence>
<accession>A0ABW2UVY1</accession>
<evidence type="ECO:0000259" key="5">
    <source>
        <dbReference type="PROSITE" id="PS50977"/>
    </source>
</evidence>
<organism evidence="6 7">
    <name type="scientific">Lentibacillus kimchii</name>
    <dbReference type="NCBI Taxonomy" id="1542911"/>
    <lineage>
        <taxon>Bacteria</taxon>
        <taxon>Bacillati</taxon>
        <taxon>Bacillota</taxon>
        <taxon>Bacilli</taxon>
        <taxon>Bacillales</taxon>
        <taxon>Bacillaceae</taxon>
        <taxon>Lentibacillus</taxon>
    </lineage>
</organism>
<keyword evidence="7" id="KW-1185">Reference proteome</keyword>
<evidence type="ECO:0000313" key="6">
    <source>
        <dbReference type="EMBL" id="MFC7746462.1"/>
    </source>
</evidence>
<feature type="DNA-binding region" description="H-T-H motif" evidence="4">
    <location>
        <begin position="34"/>
        <end position="53"/>
    </location>
</feature>
<proteinExistence type="predicted"/>
<dbReference type="PANTHER" id="PTHR47506:SF3">
    <property type="entry name" value="HTH-TYPE TRANSCRIPTIONAL REGULATOR LMRA"/>
    <property type="match status" value="1"/>
</dbReference>
<name>A0ABW2UVY1_9BACI</name>